<evidence type="ECO:0000313" key="1">
    <source>
        <dbReference type="EMBL" id="MFC3033311.1"/>
    </source>
</evidence>
<proteinExistence type="predicted"/>
<protein>
    <recommendedName>
        <fullName evidence="3">STAS/SEC14 domain-containing protein</fullName>
    </recommendedName>
</protein>
<reference evidence="2" key="1">
    <citation type="journal article" date="2019" name="Int. J. Syst. Evol. Microbiol.">
        <title>The Global Catalogue of Microorganisms (GCM) 10K type strain sequencing project: providing services to taxonomists for standard genome sequencing and annotation.</title>
        <authorList>
            <consortium name="The Broad Institute Genomics Platform"/>
            <consortium name="The Broad Institute Genome Sequencing Center for Infectious Disease"/>
            <person name="Wu L."/>
            <person name="Ma J."/>
        </authorList>
    </citation>
    <scope>NUCLEOTIDE SEQUENCE [LARGE SCALE GENOMIC DNA]</scope>
    <source>
        <strain evidence="2">KCTC 42730</strain>
    </source>
</reference>
<dbReference type="Proteomes" id="UP001595453">
    <property type="component" value="Unassembled WGS sequence"/>
</dbReference>
<organism evidence="1 2">
    <name type="scientific">Pseudoalteromonas fenneropenaei</name>
    <dbReference type="NCBI Taxonomy" id="1737459"/>
    <lineage>
        <taxon>Bacteria</taxon>
        <taxon>Pseudomonadati</taxon>
        <taxon>Pseudomonadota</taxon>
        <taxon>Gammaproteobacteria</taxon>
        <taxon>Alteromonadales</taxon>
        <taxon>Pseudoalteromonadaceae</taxon>
        <taxon>Pseudoalteromonas</taxon>
    </lineage>
</organism>
<sequence>MMFAAHGDWRILIVTPCVYIQPIGAFNKEGVLAFQRDAMQQVAGYPAGSLVSAVIDLRRFELNTADSNAVVQEYFAGIKQRGYQRIDYIGANVLAQQVLEILWQGTNMEVHFHRDLDAFLALCPAHQPAKNWLQSSQ</sequence>
<dbReference type="EMBL" id="JBHRSD010000018">
    <property type="protein sequence ID" value="MFC3033311.1"/>
    <property type="molecule type" value="Genomic_DNA"/>
</dbReference>
<evidence type="ECO:0008006" key="3">
    <source>
        <dbReference type="Google" id="ProtNLM"/>
    </source>
</evidence>
<name>A0ABV7CLI8_9GAMM</name>
<comment type="caution">
    <text evidence="1">The sequence shown here is derived from an EMBL/GenBank/DDBJ whole genome shotgun (WGS) entry which is preliminary data.</text>
</comment>
<dbReference type="RefSeq" id="WP_377124666.1">
    <property type="nucleotide sequence ID" value="NZ_JBHRSD010000018.1"/>
</dbReference>
<accession>A0ABV7CLI8</accession>
<keyword evidence="2" id="KW-1185">Reference proteome</keyword>
<gene>
    <name evidence="1" type="ORF">ACFOEE_12340</name>
</gene>
<evidence type="ECO:0000313" key="2">
    <source>
        <dbReference type="Proteomes" id="UP001595453"/>
    </source>
</evidence>